<evidence type="ECO:0000259" key="1">
    <source>
        <dbReference type="PROSITE" id="PS51186"/>
    </source>
</evidence>
<feature type="domain" description="N-acetyltransferase" evidence="1">
    <location>
        <begin position="84"/>
        <end position="224"/>
    </location>
</feature>
<comment type="caution">
    <text evidence="2">The sequence shown here is derived from an EMBL/GenBank/DDBJ whole genome shotgun (WGS) entry which is preliminary data.</text>
</comment>
<reference evidence="2 3" key="1">
    <citation type="submission" date="2016-07" db="EMBL/GenBank/DDBJ databases">
        <title>Pervasive Adenine N6-methylation of Active Genes in Fungi.</title>
        <authorList>
            <consortium name="DOE Joint Genome Institute"/>
            <person name="Mondo S.J."/>
            <person name="Dannebaum R.O."/>
            <person name="Kuo R.C."/>
            <person name="Labutti K."/>
            <person name="Haridas S."/>
            <person name="Kuo A."/>
            <person name="Salamov A."/>
            <person name="Ahrendt S.R."/>
            <person name="Lipzen A."/>
            <person name="Sullivan W."/>
            <person name="Andreopoulos W.B."/>
            <person name="Clum A."/>
            <person name="Lindquist E."/>
            <person name="Daum C."/>
            <person name="Ramamoorthy G.K."/>
            <person name="Gryganskyi A."/>
            <person name="Culley D."/>
            <person name="Magnuson J.K."/>
            <person name="James T.Y."/>
            <person name="O'Malley M.A."/>
            <person name="Stajich J.E."/>
            <person name="Spatafora J.W."/>
            <person name="Visel A."/>
            <person name="Grigoriev I.V."/>
        </authorList>
    </citation>
    <scope>NUCLEOTIDE SEQUENCE [LARGE SCALE GENOMIC DNA]</scope>
    <source>
        <strain evidence="2 3">CBS 129021</strain>
    </source>
</reference>
<dbReference type="SUPFAM" id="SSF55729">
    <property type="entry name" value="Acyl-CoA N-acyltransferases (Nat)"/>
    <property type="match status" value="1"/>
</dbReference>
<dbReference type="PANTHER" id="PTHR42791:SF2">
    <property type="entry name" value="N-ACETYLTRANSFERASE DOMAIN-CONTAINING PROTEIN"/>
    <property type="match status" value="1"/>
</dbReference>
<dbReference type="Gene3D" id="3.40.630.30">
    <property type="match status" value="1"/>
</dbReference>
<evidence type="ECO:0000313" key="3">
    <source>
        <dbReference type="Proteomes" id="UP000193689"/>
    </source>
</evidence>
<dbReference type="PROSITE" id="PS51186">
    <property type="entry name" value="GNAT"/>
    <property type="match status" value="1"/>
</dbReference>
<protein>
    <recommendedName>
        <fullName evidence="1">N-acetyltransferase domain-containing protein</fullName>
    </recommendedName>
</protein>
<proteinExistence type="predicted"/>
<dbReference type="InterPro" id="IPR016181">
    <property type="entry name" value="Acyl_CoA_acyltransferase"/>
</dbReference>
<dbReference type="OrthoDB" id="61113at2759"/>
<dbReference type="RefSeq" id="XP_040710070.1">
    <property type="nucleotide sequence ID" value="XM_040862805.1"/>
</dbReference>
<dbReference type="InParanoid" id="A0A1Y2DAQ3"/>
<keyword evidence="3" id="KW-1185">Reference proteome</keyword>
<dbReference type="InterPro" id="IPR052523">
    <property type="entry name" value="Trichothecene_AcTrans"/>
</dbReference>
<dbReference type="GeneID" id="63779017"/>
<dbReference type="GO" id="GO:0016747">
    <property type="term" value="F:acyltransferase activity, transferring groups other than amino-acyl groups"/>
    <property type="evidence" value="ECO:0007669"/>
    <property type="project" value="InterPro"/>
</dbReference>
<dbReference type="InterPro" id="IPR000182">
    <property type="entry name" value="GNAT_dom"/>
</dbReference>
<dbReference type="PANTHER" id="PTHR42791">
    <property type="entry name" value="GNAT FAMILY ACETYLTRANSFERASE"/>
    <property type="match status" value="1"/>
</dbReference>
<evidence type="ECO:0000313" key="2">
    <source>
        <dbReference type="EMBL" id="ORY56353.1"/>
    </source>
</evidence>
<organism evidence="2 3">
    <name type="scientific">Pseudomassariella vexata</name>
    <dbReference type="NCBI Taxonomy" id="1141098"/>
    <lineage>
        <taxon>Eukaryota</taxon>
        <taxon>Fungi</taxon>
        <taxon>Dikarya</taxon>
        <taxon>Ascomycota</taxon>
        <taxon>Pezizomycotina</taxon>
        <taxon>Sordariomycetes</taxon>
        <taxon>Xylariomycetidae</taxon>
        <taxon>Amphisphaeriales</taxon>
        <taxon>Pseudomassariaceae</taxon>
        <taxon>Pseudomassariella</taxon>
    </lineage>
</organism>
<dbReference type="CDD" id="cd04301">
    <property type="entry name" value="NAT_SF"/>
    <property type="match status" value="1"/>
</dbReference>
<dbReference type="AlphaFoldDB" id="A0A1Y2DAQ3"/>
<sequence length="224" mass="25098">MVLERFSKSTSYLRFLGPNCFPGPCLKLYPYTLSQCTVTDGAALSSDNIPAFWADPHWILAWHHRTVEYHIAQVAKRFYYATKPDGTPAWPEAVVPAVSPKKEAETHRVADTAHWDPNCDSDLLLEPVIKIKNEILARKSYMHASQTGTRSLDYLAVHPDNQGKGVGTALIESGIREAEKMGLDIFIHAMKAEVGVYKQLGFRIEKEFIQDDSTFGGQAKMPFV</sequence>
<gene>
    <name evidence="2" type="ORF">BCR38DRAFT_469475</name>
</gene>
<accession>A0A1Y2DAQ3</accession>
<dbReference type="Proteomes" id="UP000193689">
    <property type="component" value="Unassembled WGS sequence"/>
</dbReference>
<dbReference type="STRING" id="1141098.A0A1Y2DAQ3"/>
<name>A0A1Y2DAQ3_9PEZI</name>
<dbReference type="Pfam" id="PF13673">
    <property type="entry name" value="Acetyltransf_10"/>
    <property type="match status" value="1"/>
</dbReference>
<dbReference type="EMBL" id="MCFJ01000023">
    <property type="protein sequence ID" value="ORY56353.1"/>
    <property type="molecule type" value="Genomic_DNA"/>
</dbReference>